<evidence type="ECO:0000313" key="2">
    <source>
        <dbReference type="Proteomes" id="UP000617628"/>
    </source>
</evidence>
<dbReference type="AlphaFoldDB" id="A0A934RWC3"/>
<accession>A0A934RWC3</accession>
<comment type="caution">
    <text evidence="1">The sequence shown here is derived from an EMBL/GenBank/DDBJ whole genome shotgun (WGS) entry which is preliminary data.</text>
</comment>
<proteinExistence type="predicted"/>
<organism evidence="1 2">
    <name type="scientific">Pelagicoccus mobilis</name>
    <dbReference type="NCBI Taxonomy" id="415221"/>
    <lineage>
        <taxon>Bacteria</taxon>
        <taxon>Pseudomonadati</taxon>
        <taxon>Verrucomicrobiota</taxon>
        <taxon>Opitutia</taxon>
        <taxon>Puniceicoccales</taxon>
        <taxon>Pelagicoccaceae</taxon>
        <taxon>Pelagicoccus</taxon>
    </lineage>
</organism>
<gene>
    <name evidence="1" type="ORF">JIN87_12505</name>
</gene>
<protein>
    <submittedName>
        <fullName evidence="1">Uncharacterized protein</fullName>
    </submittedName>
</protein>
<dbReference type="RefSeq" id="WP_200355905.1">
    <property type="nucleotide sequence ID" value="NZ_JAENIL010000021.1"/>
</dbReference>
<keyword evidence="2" id="KW-1185">Reference proteome</keyword>
<dbReference type="Proteomes" id="UP000617628">
    <property type="component" value="Unassembled WGS sequence"/>
</dbReference>
<reference evidence="1" key="1">
    <citation type="submission" date="2021-01" db="EMBL/GenBank/DDBJ databases">
        <title>Modified the classification status of verrucomicrobia.</title>
        <authorList>
            <person name="Feng X."/>
        </authorList>
    </citation>
    <scope>NUCLEOTIDE SEQUENCE</scope>
    <source>
        <strain evidence="1">KCTC 13126</strain>
    </source>
</reference>
<dbReference type="EMBL" id="JAENIL010000021">
    <property type="protein sequence ID" value="MBK1877691.1"/>
    <property type="molecule type" value="Genomic_DNA"/>
</dbReference>
<name>A0A934RWC3_9BACT</name>
<evidence type="ECO:0000313" key="1">
    <source>
        <dbReference type="EMBL" id="MBK1877691.1"/>
    </source>
</evidence>
<sequence length="235" mass="26168">MIDEVHDTHKGFIVGLAEFSSTDGSLVQRIADDTNTFGNTSDPTPGERGFFEVTVTSEELASKGVGPGNRIGIFIHRNNGDPLYDGSTTTTNDTYFIDNVFLDVSGSISMLEQWMTNNQVANPLSDSDGDGMDNRTEYFFGGNPTLADASEIRPHFRMVQDEEKDWIELVYRKRSNAQLGLEYSIESSATLTDWKHIGIVNQDTEVINGEINAVTSRVSMEEQPARFLRLQLMEP</sequence>